<evidence type="ECO:0000256" key="5">
    <source>
        <dbReference type="ARBA" id="ARBA00022679"/>
    </source>
</evidence>
<proteinExistence type="inferred from homology"/>
<evidence type="ECO:0000256" key="9">
    <source>
        <dbReference type="ARBA" id="ARBA00023034"/>
    </source>
</evidence>
<name>A0AAF5I3M4_STRER</name>
<evidence type="ECO:0000313" key="14">
    <source>
        <dbReference type="Proteomes" id="UP000035681"/>
    </source>
</evidence>
<evidence type="ECO:0000256" key="3">
    <source>
        <dbReference type="ARBA" id="ARBA00008919"/>
    </source>
</evidence>
<comment type="pathway">
    <text evidence="2">Protein modification; protein glycosylation.</text>
</comment>
<dbReference type="Pfam" id="PF00852">
    <property type="entry name" value="Glyco_transf_10"/>
    <property type="match status" value="1"/>
</dbReference>
<dbReference type="PANTHER" id="PTHR48438">
    <property type="entry name" value="ALPHA-(1,3)-FUCOSYLTRANSFERASE C-RELATED"/>
    <property type="match status" value="1"/>
</dbReference>
<dbReference type="Gene3D" id="3.40.50.11660">
    <property type="entry name" value="Glycosyl transferase family 10, C-terminal domain"/>
    <property type="match status" value="1"/>
</dbReference>
<keyword evidence="14" id="KW-1185">Reference proteome</keyword>
<dbReference type="InterPro" id="IPR055270">
    <property type="entry name" value="Glyco_tran_10_C"/>
</dbReference>
<comment type="similarity">
    <text evidence="3 12">Belongs to the glycosyltransferase 10 family.</text>
</comment>
<dbReference type="SUPFAM" id="SSF53756">
    <property type="entry name" value="UDP-Glycosyltransferase/glycogen phosphorylase"/>
    <property type="match status" value="1"/>
</dbReference>
<dbReference type="InterPro" id="IPR001503">
    <property type="entry name" value="Glyco_trans_10"/>
</dbReference>
<dbReference type="EC" id="2.4.1.-" evidence="12"/>
<dbReference type="InterPro" id="IPR038577">
    <property type="entry name" value="GT10-like_C_sf"/>
</dbReference>
<keyword evidence="9 12" id="KW-0333">Golgi apparatus</keyword>
<keyword evidence="8" id="KW-1133">Transmembrane helix</keyword>
<sequence>MIFLIKRAIFIILLIYAFFFINNQIGIYRSNIITFKNKNIENNFLNIRVPYNRNKSNEKELINVDIHNLEENYKLSFIYKGQKIFIDNILLNEEYGSFKERTNFKVSKGGKKKIILSRIGYINNDHLGGCHDWNCEIISNSENNDNIDGVLVSSLFDISQFNDNILIGLLTQESPAYDTTGSSSNVHSYPHTFISFRHDSYTSSPYGYTVHLAPESQLLKNPISEKDLVNKSKAISWMVSHCDTASKREEYVNYLKKYIDIDIYGECGNKLCRKENNCNDVDNEYYFYLAFENSVCKDYITEKMWYRGYNRPIIPIVLKRSIVEKYAPPNSFIAVDDFKNTQELANFLKDLMNDKKKYISYFDWMKEYKVIFLDGLNHDIAERPWGFCQFCRMLHSRDKNFTRMTKFKEWWNESCEDKGTLVKKHIN</sequence>
<keyword evidence="11" id="KW-0325">Glycoprotein</keyword>
<organism evidence="14 15">
    <name type="scientific">Strongyloides stercoralis</name>
    <name type="common">Threadworm</name>
    <dbReference type="NCBI Taxonomy" id="6248"/>
    <lineage>
        <taxon>Eukaryota</taxon>
        <taxon>Metazoa</taxon>
        <taxon>Ecdysozoa</taxon>
        <taxon>Nematoda</taxon>
        <taxon>Chromadorea</taxon>
        <taxon>Rhabditida</taxon>
        <taxon>Tylenchina</taxon>
        <taxon>Panagrolaimomorpha</taxon>
        <taxon>Strongyloidoidea</taxon>
        <taxon>Strongyloididae</taxon>
        <taxon>Strongyloides</taxon>
    </lineage>
</organism>
<keyword evidence="5 12" id="KW-0808">Transferase</keyword>
<protein>
    <recommendedName>
        <fullName evidence="12">Fucosyltransferase</fullName>
        <ecNumber evidence="12">2.4.1.-</ecNumber>
    </recommendedName>
</protein>
<evidence type="ECO:0000256" key="6">
    <source>
        <dbReference type="ARBA" id="ARBA00022692"/>
    </source>
</evidence>
<dbReference type="FunFam" id="3.40.50.11660:FF:000002">
    <property type="entry name" value="Alpha-(1,3)-fucosyltransferase"/>
    <property type="match status" value="1"/>
</dbReference>
<evidence type="ECO:0000259" key="13">
    <source>
        <dbReference type="Pfam" id="PF00852"/>
    </source>
</evidence>
<evidence type="ECO:0000256" key="4">
    <source>
        <dbReference type="ARBA" id="ARBA00022676"/>
    </source>
</evidence>
<evidence type="ECO:0000313" key="15">
    <source>
        <dbReference type="WBParaSite" id="TCONS_00015044.p1"/>
    </source>
</evidence>
<evidence type="ECO:0000256" key="8">
    <source>
        <dbReference type="ARBA" id="ARBA00022989"/>
    </source>
</evidence>
<dbReference type="AlphaFoldDB" id="A0AAF5I3M4"/>
<keyword evidence="10" id="KW-0472">Membrane</keyword>
<reference evidence="15" key="1">
    <citation type="submission" date="2024-02" db="UniProtKB">
        <authorList>
            <consortium name="WormBaseParasite"/>
        </authorList>
    </citation>
    <scope>IDENTIFICATION</scope>
</reference>
<keyword evidence="4 12" id="KW-0328">Glycosyltransferase</keyword>
<dbReference type="GO" id="GO:0008417">
    <property type="term" value="F:fucosyltransferase activity"/>
    <property type="evidence" value="ECO:0007669"/>
    <property type="project" value="InterPro"/>
</dbReference>
<keyword evidence="6 12" id="KW-0812">Transmembrane</keyword>
<evidence type="ECO:0000256" key="7">
    <source>
        <dbReference type="ARBA" id="ARBA00022968"/>
    </source>
</evidence>
<dbReference type="Proteomes" id="UP000035681">
    <property type="component" value="Unplaced"/>
</dbReference>
<evidence type="ECO:0000256" key="1">
    <source>
        <dbReference type="ARBA" id="ARBA00004447"/>
    </source>
</evidence>
<dbReference type="WBParaSite" id="TCONS_00015044.p1">
    <property type="protein sequence ID" value="TCONS_00015044.p1"/>
    <property type="gene ID" value="XLOC_010256"/>
</dbReference>
<evidence type="ECO:0000256" key="10">
    <source>
        <dbReference type="ARBA" id="ARBA00023136"/>
    </source>
</evidence>
<dbReference type="PANTHER" id="PTHR48438:SF1">
    <property type="entry name" value="ALPHA-(1,3)-FUCOSYLTRANSFERASE C-RELATED"/>
    <property type="match status" value="1"/>
</dbReference>
<evidence type="ECO:0000256" key="11">
    <source>
        <dbReference type="ARBA" id="ARBA00023180"/>
    </source>
</evidence>
<comment type="subcellular location">
    <subcellularLocation>
        <location evidence="1 12">Golgi apparatus</location>
        <location evidence="1 12">Golgi stack membrane</location>
        <topology evidence="1 12">Single-pass type II membrane protein</topology>
    </subcellularLocation>
</comment>
<accession>A0AAF5I3M4</accession>
<dbReference type="GO" id="GO:0032580">
    <property type="term" value="C:Golgi cisterna membrane"/>
    <property type="evidence" value="ECO:0007669"/>
    <property type="project" value="UniProtKB-SubCell"/>
</dbReference>
<evidence type="ECO:0000256" key="12">
    <source>
        <dbReference type="RuleBase" id="RU003832"/>
    </source>
</evidence>
<feature type="domain" description="Fucosyltransferase C-terminal" evidence="13">
    <location>
        <begin position="230"/>
        <end position="410"/>
    </location>
</feature>
<evidence type="ECO:0000256" key="2">
    <source>
        <dbReference type="ARBA" id="ARBA00004922"/>
    </source>
</evidence>
<keyword evidence="7" id="KW-0735">Signal-anchor</keyword>